<accession>I3TGJ6</accession>
<proteinExistence type="predicted"/>
<name>I3TGJ6_TISMK</name>
<dbReference type="Proteomes" id="UP000005258">
    <property type="component" value="Chromosome"/>
</dbReference>
<dbReference type="RefSeq" id="WP_014743564.1">
    <property type="nucleotide sequence ID" value="NC_017956.1"/>
</dbReference>
<reference evidence="1 2" key="1">
    <citation type="journal article" date="2012" name="J. Am. Chem. Soc.">
        <title>Bacterial biosynthesis and maturation of the didemnin anti-cancer agents.</title>
        <authorList>
            <person name="Xu Y."/>
            <person name="Kersten R.D."/>
            <person name="Nam S.J."/>
            <person name="Lu L."/>
            <person name="Al-Suwailem A.M."/>
            <person name="Zheng H."/>
            <person name="Fenical W."/>
            <person name="Dorrestein P.C."/>
            <person name="Moore B.S."/>
            <person name="Qian P.Y."/>
        </authorList>
    </citation>
    <scope>NUCLEOTIDE SEQUENCE [LARGE SCALE GENOMIC DNA]</scope>
    <source>
        <strain evidence="1 2">KA081020-065</strain>
    </source>
</reference>
<sequence length="964" mass="101552">MARRPGPLIPDYQPLGIRPTGPVQTLQSDGVARGLGTLSERLDVFLGRRLEREAQSAARQGAAAGAAAGAAGQYAEMDPETIRGAAYNRAALETYSRRLEADALDTLDRLAQEHEAAPQNLAAAADAWAKGAAEGIPSQEGRAIFSASFGTLVRPYVNAARRQADARVADERIATWTAAEPKRLSLVQRLAREAAAGDADANVALEGAMTALEADLIALGPKSAFVFGGVEYPADPTRAGALTLAAIQERVNAYDAEVRENAVMGWWETGPKTQGRIDSWRKRELGPKGSGLTEEQIDQLTRRMEADRAKVDAGAAVGKAILRDRIASHLASLEATGVGVDGVTPATVAAVLGPAAAADLAAAEARSRRVHDVVTQAATATPDELAALLEGIKPKPGAATFADDASAAARAAQRLAPQEEAFRGLVASDLESRTTTGQGVDGVTPETVRSILGAAPAAAYRQAVAAAERQYQAVTAGKTASPEDRAAIAAAIAPKGGAGSYAADADVYGRVVAALKDQAEAIQADPAGYVVRTVGPVAGDELMEWQRRLGIPAGQERLLTKAQAAEIVGRLSTARGEGRADAIQALEGEYGADWPRVMGQLAAAGLPAEYRVLAMVDEPVARAELGGVLDTPMRDLERLAPTAGDLKAVKESVRSQMAPIDQALAHAPDGPQRAAEMEAAALRLALRRMQGGAAPDAAASGAVEALTSRMDIVRQGAATALAPRGWGGRTEAYGSQLVTALTPADVADPGPSPGALPADEATRRAAALDAARAGRWVINDTSDGWVRLDARGQPVRLADGSIMQLSFGDVPSAPAWPDPPDLEGRARQMRVTDEQARQMLVGDRPKIVTLYPGMSGYWGEETEQLTKDNDSAGTPRRLFVQLDSAGREVDSWYFAEGQPFVNMLAADRIDELIADPDTFDPANPSNFEPRIFEVLQRFRGDPAGLKTWARRHPDVRLYKQETGR</sequence>
<dbReference type="EMBL" id="CP003236">
    <property type="protein sequence ID" value="AFK51884.1"/>
    <property type="molecule type" value="Genomic_DNA"/>
</dbReference>
<dbReference type="AlphaFoldDB" id="I3TGJ6"/>
<dbReference type="KEGG" id="tmo:TMO_0045"/>
<dbReference type="HOGENOM" id="CLU_306938_0_0_5"/>
<dbReference type="PATRIC" id="fig|1110502.3.peg.47"/>
<dbReference type="STRING" id="1110502.TMO_0045"/>
<evidence type="ECO:0000313" key="2">
    <source>
        <dbReference type="Proteomes" id="UP000005258"/>
    </source>
</evidence>
<evidence type="ECO:0000313" key="1">
    <source>
        <dbReference type="EMBL" id="AFK51884.1"/>
    </source>
</evidence>
<protein>
    <submittedName>
        <fullName evidence="1">Uncharacterized protein</fullName>
    </submittedName>
</protein>
<gene>
    <name evidence="1" type="ordered locus">TMO_0045</name>
</gene>
<dbReference type="eggNOG" id="COG0741">
    <property type="taxonomic scope" value="Bacteria"/>
</dbReference>
<keyword evidence="2" id="KW-1185">Reference proteome</keyword>
<organism evidence="1 2">
    <name type="scientific">Tistrella mobilis (strain KA081020-065)</name>
    <dbReference type="NCBI Taxonomy" id="1110502"/>
    <lineage>
        <taxon>Bacteria</taxon>
        <taxon>Pseudomonadati</taxon>
        <taxon>Pseudomonadota</taxon>
        <taxon>Alphaproteobacteria</taxon>
        <taxon>Geminicoccales</taxon>
        <taxon>Geminicoccaceae</taxon>
        <taxon>Tistrella</taxon>
    </lineage>
</organism>